<organism evidence="3 4">
    <name type="scientific">Hoyosella altamirensis</name>
    <dbReference type="NCBI Taxonomy" id="616997"/>
    <lineage>
        <taxon>Bacteria</taxon>
        <taxon>Bacillati</taxon>
        <taxon>Actinomycetota</taxon>
        <taxon>Actinomycetes</taxon>
        <taxon>Mycobacteriales</taxon>
        <taxon>Hoyosellaceae</taxon>
        <taxon>Hoyosella</taxon>
    </lineage>
</organism>
<feature type="domain" description="WCX" evidence="2">
    <location>
        <begin position="248"/>
        <end position="320"/>
    </location>
</feature>
<evidence type="ECO:0000313" key="4">
    <source>
        <dbReference type="Proteomes" id="UP000567922"/>
    </source>
</evidence>
<comment type="caution">
    <text evidence="3">The sequence shown here is derived from an EMBL/GenBank/DDBJ whole genome shotgun (WGS) entry which is preliminary data.</text>
</comment>
<sequence length="332" mass="36380">MSITRAERLVNLVIALLSTRQFLTAEQIRETVMGYPDDASEDAYTRMFERDKAELRDLGVPLETGRASWHSPTEGYRINRDAYELPDVQLTHGEAAAVAVAAHLWQSPELHSATQSALLKLRAGGVTVDDTVPVAAMPLRTRGSESVMTKLLNAIDEGRAVRFSHRRQPGEPYASRTVEPWGIATWHGKWYLVGYDSAKEATRTFRLSRIADDVTAVGPADAVSKPADADVREIVKQAVSSTVSGGAARVWVADGRAHELRRIASSARPQEMNGRAGSVLELPVSSWEWLARVVAGHGADALADEPQQLREQVIELLQGAVSTNRVTERKDV</sequence>
<name>A0A839RM54_9ACTN</name>
<dbReference type="AlphaFoldDB" id="A0A839RM54"/>
<feature type="domain" description="WYL" evidence="1">
    <location>
        <begin position="147"/>
        <end position="212"/>
    </location>
</feature>
<dbReference type="Pfam" id="PF25583">
    <property type="entry name" value="WCX"/>
    <property type="match status" value="1"/>
</dbReference>
<dbReference type="PANTHER" id="PTHR34580:SF3">
    <property type="entry name" value="PROTEIN PAFB"/>
    <property type="match status" value="1"/>
</dbReference>
<dbReference type="Pfam" id="PF13280">
    <property type="entry name" value="WYL"/>
    <property type="match status" value="1"/>
</dbReference>
<reference evidence="3 4" key="1">
    <citation type="submission" date="2020-08" db="EMBL/GenBank/DDBJ databases">
        <title>Sequencing the genomes of 1000 actinobacteria strains.</title>
        <authorList>
            <person name="Klenk H.-P."/>
        </authorList>
    </citation>
    <scope>NUCLEOTIDE SEQUENCE [LARGE SCALE GENOMIC DNA]</scope>
    <source>
        <strain evidence="3 4">DSM 45258</strain>
    </source>
</reference>
<proteinExistence type="predicted"/>
<protein>
    <submittedName>
        <fullName evidence="3">Proteasome accessory factor B</fullName>
    </submittedName>
</protein>
<dbReference type="PANTHER" id="PTHR34580">
    <property type="match status" value="1"/>
</dbReference>
<keyword evidence="3" id="KW-0647">Proteasome</keyword>
<evidence type="ECO:0000259" key="2">
    <source>
        <dbReference type="Pfam" id="PF25583"/>
    </source>
</evidence>
<dbReference type="GO" id="GO:0000502">
    <property type="term" value="C:proteasome complex"/>
    <property type="evidence" value="ECO:0007669"/>
    <property type="project" value="UniProtKB-KW"/>
</dbReference>
<evidence type="ECO:0000259" key="1">
    <source>
        <dbReference type="Pfam" id="PF13280"/>
    </source>
</evidence>
<keyword evidence="4" id="KW-1185">Reference proteome</keyword>
<dbReference type="OrthoDB" id="3268930at2"/>
<gene>
    <name evidence="3" type="ORF">FHU29_001712</name>
</gene>
<dbReference type="InterPro" id="IPR057727">
    <property type="entry name" value="WCX_dom"/>
</dbReference>
<dbReference type="RefSeq" id="WP_064438887.1">
    <property type="nucleotide sequence ID" value="NZ_BDDI01000002.1"/>
</dbReference>
<dbReference type="Proteomes" id="UP000567922">
    <property type="component" value="Unassembled WGS sequence"/>
</dbReference>
<evidence type="ECO:0000313" key="3">
    <source>
        <dbReference type="EMBL" id="MBB3037278.1"/>
    </source>
</evidence>
<accession>A0A839RM54</accession>
<dbReference type="InterPro" id="IPR051534">
    <property type="entry name" value="CBASS_pafABC_assoc_protein"/>
</dbReference>
<dbReference type="InterPro" id="IPR026881">
    <property type="entry name" value="WYL_dom"/>
</dbReference>
<dbReference type="PROSITE" id="PS52050">
    <property type="entry name" value="WYL"/>
    <property type="match status" value="1"/>
</dbReference>
<dbReference type="EMBL" id="JACHWS010000001">
    <property type="protein sequence ID" value="MBB3037278.1"/>
    <property type="molecule type" value="Genomic_DNA"/>
</dbReference>